<evidence type="ECO:0000256" key="4">
    <source>
        <dbReference type="ARBA" id="ARBA00023242"/>
    </source>
</evidence>
<evidence type="ECO:0000256" key="1">
    <source>
        <dbReference type="ARBA" id="ARBA00023015"/>
    </source>
</evidence>
<dbReference type="PROSITE" id="PS00463">
    <property type="entry name" value="ZN2_CY6_FUNGAL_1"/>
    <property type="match status" value="1"/>
</dbReference>
<dbReference type="Pfam" id="PF11951">
    <property type="entry name" value="Fungal_trans_2"/>
    <property type="match status" value="1"/>
</dbReference>
<dbReference type="CDD" id="cd00067">
    <property type="entry name" value="GAL4"/>
    <property type="match status" value="1"/>
</dbReference>
<dbReference type="SMART" id="SM00066">
    <property type="entry name" value="GAL4"/>
    <property type="match status" value="1"/>
</dbReference>
<dbReference type="InterPro" id="IPR001138">
    <property type="entry name" value="Zn2Cys6_DnaBD"/>
</dbReference>
<keyword evidence="4" id="KW-0539">Nucleus</keyword>
<evidence type="ECO:0000313" key="7">
    <source>
        <dbReference type="Proteomes" id="UP001610334"/>
    </source>
</evidence>
<dbReference type="PANTHER" id="PTHR38791">
    <property type="entry name" value="ZN(II)2CYS6 TRANSCRIPTION FACTOR (EUROFUNG)-RELATED-RELATED"/>
    <property type="match status" value="1"/>
</dbReference>
<dbReference type="Pfam" id="PF00172">
    <property type="entry name" value="Zn_clus"/>
    <property type="match status" value="1"/>
</dbReference>
<dbReference type="Gene3D" id="4.10.240.10">
    <property type="entry name" value="Zn(2)-C6 fungal-type DNA-binding domain"/>
    <property type="match status" value="1"/>
</dbReference>
<reference evidence="6 7" key="1">
    <citation type="submission" date="2024-07" db="EMBL/GenBank/DDBJ databases">
        <title>Section-level genome sequencing and comparative genomics of Aspergillus sections Usti and Cavernicolus.</title>
        <authorList>
            <consortium name="Lawrence Berkeley National Laboratory"/>
            <person name="Nybo J.L."/>
            <person name="Vesth T.C."/>
            <person name="Theobald S."/>
            <person name="Frisvad J.C."/>
            <person name="Larsen T.O."/>
            <person name="Kjaerboelling I."/>
            <person name="Rothschild-Mancinelli K."/>
            <person name="Lyhne E.K."/>
            <person name="Kogle M.E."/>
            <person name="Barry K."/>
            <person name="Clum A."/>
            <person name="Na H."/>
            <person name="Ledsgaard L."/>
            <person name="Lin J."/>
            <person name="Lipzen A."/>
            <person name="Kuo A."/>
            <person name="Riley R."/>
            <person name="Mondo S."/>
            <person name="Labutti K."/>
            <person name="Haridas S."/>
            <person name="Pangalinan J."/>
            <person name="Salamov A.A."/>
            <person name="Simmons B.A."/>
            <person name="Magnuson J.K."/>
            <person name="Chen J."/>
            <person name="Drula E."/>
            <person name="Henrissat B."/>
            <person name="Wiebenga A."/>
            <person name="Lubbers R.J."/>
            <person name="Gomes A.C."/>
            <person name="Makela M.R."/>
            <person name="Stajich J."/>
            <person name="Grigoriev I.V."/>
            <person name="Mortensen U.H."/>
            <person name="De Vries R.P."/>
            <person name="Baker S.E."/>
            <person name="Andersen M.R."/>
        </authorList>
    </citation>
    <scope>NUCLEOTIDE SEQUENCE [LARGE SCALE GENOMIC DNA]</scope>
    <source>
        <strain evidence="6 7">CBS 588.65</strain>
    </source>
</reference>
<proteinExistence type="predicted"/>
<accession>A0ABR4H5G1</accession>
<organism evidence="6 7">
    <name type="scientific">Aspergillus granulosus</name>
    <dbReference type="NCBI Taxonomy" id="176169"/>
    <lineage>
        <taxon>Eukaryota</taxon>
        <taxon>Fungi</taxon>
        <taxon>Dikarya</taxon>
        <taxon>Ascomycota</taxon>
        <taxon>Pezizomycotina</taxon>
        <taxon>Eurotiomycetes</taxon>
        <taxon>Eurotiomycetidae</taxon>
        <taxon>Eurotiales</taxon>
        <taxon>Aspergillaceae</taxon>
        <taxon>Aspergillus</taxon>
        <taxon>Aspergillus subgen. Nidulantes</taxon>
    </lineage>
</organism>
<dbReference type="EMBL" id="JBFXLT010000077">
    <property type="protein sequence ID" value="KAL2810057.1"/>
    <property type="molecule type" value="Genomic_DNA"/>
</dbReference>
<comment type="caution">
    <text evidence="6">The sequence shown here is derived from an EMBL/GenBank/DDBJ whole genome shotgun (WGS) entry which is preliminary data.</text>
</comment>
<dbReference type="InterPro" id="IPR036864">
    <property type="entry name" value="Zn2-C6_fun-type_DNA-bd_sf"/>
</dbReference>
<dbReference type="PROSITE" id="PS50048">
    <property type="entry name" value="ZN2_CY6_FUNGAL_2"/>
    <property type="match status" value="1"/>
</dbReference>
<dbReference type="Proteomes" id="UP001610334">
    <property type="component" value="Unassembled WGS sequence"/>
</dbReference>
<protein>
    <recommendedName>
        <fullName evidence="5">Zn(2)-C6 fungal-type domain-containing protein</fullName>
    </recommendedName>
</protein>
<name>A0ABR4H5G1_9EURO</name>
<dbReference type="InterPro" id="IPR053175">
    <property type="entry name" value="DHMBA_Reg_Transcription_Factor"/>
</dbReference>
<evidence type="ECO:0000256" key="2">
    <source>
        <dbReference type="ARBA" id="ARBA00023125"/>
    </source>
</evidence>
<feature type="domain" description="Zn(2)-C6 fungal-type" evidence="5">
    <location>
        <begin position="10"/>
        <end position="38"/>
    </location>
</feature>
<keyword evidence="7" id="KW-1185">Reference proteome</keyword>
<gene>
    <name evidence="6" type="ORF">BJX63DRAFT_434580</name>
</gene>
<keyword evidence="1" id="KW-0805">Transcription regulation</keyword>
<keyword evidence="2" id="KW-0238">DNA-binding</keyword>
<dbReference type="SUPFAM" id="SSF57701">
    <property type="entry name" value="Zn2/Cys6 DNA-binding domain"/>
    <property type="match status" value="1"/>
</dbReference>
<evidence type="ECO:0000259" key="5">
    <source>
        <dbReference type="PROSITE" id="PS50048"/>
    </source>
</evidence>
<evidence type="ECO:0000313" key="6">
    <source>
        <dbReference type="EMBL" id="KAL2810057.1"/>
    </source>
</evidence>
<sequence length="362" mass="41058">MARRGRLSKGCQTCRKRKIKCDQLLPGCTQCRKSGWVCPQYGDTVDRMMQYQEPPTFITRPARKACAQLKAVKQATKLGILSDLVVPAMLCKSLPREITQSLNDRAISYFIHTHAFRDNGQVRGCYEYLLTLDIFVMEEPYTCLSAAALAAYGNACRRPDILREARRYYGRSLQLINSALQSRAKAAEISTMISILLLNSFEALTSDTMQTMGHSDGHMRGVLTIMSLRGPGLMESREGLQVPAEMIDLRKHAAKFLDIRNPAWVLEELMLKVATFRADVEAGVYDGQMTAIDHALELDNELYRLTGKMPAHWHFDAVIAHDSSRAPSGYYHVYPDFWVAYIWNYARRARICDLSHSKHLNN</sequence>
<evidence type="ECO:0000256" key="3">
    <source>
        <dbReference type="ARBA" id="ARBA00023163"/>
    </source>
</evidence>
<dbReference type="InterPro" id="IPR021858">
    <property type="entry name" value="Fun_TF"/>
</dbReference>
<keyword evidence="3" id="KW-0804">Transcription</keyword>